<feature type="domain" description="POTRA" evidence="9">
    <location>
        <begin position="490"/>
        <end position="563"/>
    </location>
</feature>
<name>F3Z0Z4_DESAF</name>
<dbReference type="PIRSF" id="PIRSF006076">
    <property type="entry name" value="OM_assembly_OMP85"/>
    <property type="match status" value="1"/>
</dbReference>
<dbReference type="Pfam" id="PF07244">
    <property type="entry name" value="POTRA"/>
    <property type="match status" value="5"/>
</dbReference>
<dbReference type="InterPro" id="IPR039910">
    <property type="entry name" value="D15-like"/>
</dbReference>
<dbReference type="Proteomes" id="UP000007844">
    <property type="component" value="Chromosome"/>
</dbReference>
<dbReference type="STRING" id="690850.Desaf_2757"/>
<dbReference type="RefSeq" id="WP_014260751.1">
    <property type="nucleotide sequence ID" value="NC_016629.1"/>
</dbReference>
<evidence type="ECO:0000256" key="6">
    <source>
        <dbReference type="ARBA" id="ARBA00023136"/>
    </source>
</evidence>
<keyword evidence="5" id="KW-0677">Repeat</keyword>
<sequence>MPKCSIRILCALAAFLILVLAPRPFWAQAPRGAKILVLPFEVNASSDLGYLKAGLPQLLRDRLQAMGFELISFAKMDEAIRTLSSEYLDIQTAQDLALQTGAEFAVYGSFSQAGEAISVDARLVDAFGLKPVKPIYVAKQGLINVLPAVDELAEKIRLELLSKDVIAEVAVRGDKFIDKEVVLMRLTVQKGDIYDPAKADKDLRRIFDLGYYEDVQVALEDVPGGKRIVYIVTEKPRIGTIDVEGNDELDDDDITEVMTTKTGSVLNPSILAEDLNKIRELYRKDGYYKADVRYEVEAPAGQQARLVISINEGRKLYIRQIAIEGAKELDPDDIKGDLALTERGLFSWITGSGVLKEELLERDTAVIEAYYANRGFLQATVGKPQVEFRDDGIYIIYQVSEGPRYTVSHVSFSGDMLVPEDVLRARTNLDDIAEKGGYLDRSVMREDMQRLNEFYMDYGYAFADTNVDVIPDPVAKTVAVTYILDKNQKVYIRRVLVEGNTKTRTNVILREMRLGDGDLFSGSQIARSNERLVKLDFFELADVETVPTGRDSELDLKVKVKEKPTGMLSAGTGYSTYSKVFVSASIQERNLFGMGYNLGLTSSFSSKDTSYTLSFTNPHVYDTTLSAGFDLYKTDVEYLSYDKETTGGRLRFGWPLGEYTRSTVSYRLDKYIIDEIEDDAANQIKELEGENWSSVAGLTLRRDTTNRPFNPSRGTDSALYLEYGGGLIGGDDNFIKWVADYNYYYGLWWDTVFHLRTAVGMVYQNLNDERVPAFERFYLGGINSVRGYEGRHISPRDTATNDFIGGDKEFIANLEYVFPVKEDFGLLGVLFFDAGNAWNDDEFFFEQADSSEEHLTLGLYKSVGLGIRWLSPIGPLRLEYGYPLDKLKDSSDNGRFEFALGTTF</sequence>
<dbReference type="InterPro" id="IPR023707">
    <property type="entry name" value="OM_assembly_BamA"/>
</dbReference>
<evidence type="ECO:0000256" key="5">
    <source>
        <dbReference type="ARBA" id="ARBA00022737"/>
    </source>
</evidence>
<evidence type="ECO:0000259" key="9">
    <source>
        <dbReference type="PROSITE" id="PS51779"/>
    </source>
</evidence>
<protein>
    <recommendedName>
        <fullName evidence="8">Outer membrane protein assembly factor BamA</fullName>
    </recommendedName>
</protein>
<feature type="domain" description="POTRA" evidence="9">
    <location>
        <begin position="236"/>
        <end position="313"/>
    </location>
</feature>
<feature type="domain" description="POTRA" evidence="9">
    <location>
        <begin position="316"/>
        <end position="402"/>
    </location>
</feature>
<dbReference type="PANTHER" id="PTHR12815:SF47">
    <property type="entry name" value="TRANSLOCATION AND ASSEMBLY MODULE SUBUNIT TAMA"/>
    <property type="match status" value="1"/>
</dbReference>
<dbReference type="NCBIfam" id="TIGR03303">
    <property type="entry name" value="OM_YaeT"/>
    <property type="match status" value="1"/>
</dbReference>
<dbReference type="PROSITE" id="PS51779">
    <property type="entry name" value="POTRA"/>
    <property type="match status" value="5"/>
</dbReference>
<dbReference type="HOGENOM" id="CLU_007664_1_1_7"/>
<dbReference type="EMBL" id="CP003221">
    <property type="protein sequence ID" value="EGJ51072.1"/>
    <property type="molecule type" value="Genomic_DNA"/>
</dbReference>
<keyword evidence="3" id="KW-0812">Transmembrane</keyword>
<dbReference type="Gene3D" id="3.10.20.310">
    <property type="entry name" value="membrane protein fhac"/>
    <property type="match status" value="5"/>
</dbReference>
<reference evidence="10 11" key="1">
    <citation type="journal article" date="2011" name="J. Bacteriol.">
        <title>Genome sequence of the mercury-methylating and pleomorphic Desulfovibrio africanus Strain Walvis Bay.</title>
        <authorList>
            <person name="Brown S.D."/>
            <person name="Wall J.D."/>
            <person name="Kucken A.M."/>
            <person name="Gilmour C.C."/>
            <person name="Podar M."/>
            <person name="Brandt C.C."/>
            <person name="Teshima H."/>
            <person name="Detter J.C."/>
            <person name="Han C.S."/>
            <person name="Land M.L."/>
            <person name="Lucas S."/>
            <person name="Han J."/>
            <person name="Pennacchio L."/>
            <person name="Nolan M."/>
            <person name="Pitluck S."/>
            <person name="Woyke T."/>
            <person name="Goodwin L."/>
            <person name="Palumbo A.V."/>
            <person name="Elias D.A."/>
        </authorList>
    </citation>
    <scope>NUCLEOTIDE SEQUENCE [LARGE SCALE GENOMIC DNA]</scope>
    <source>
        <strain evidence="10 11">Walvis Bay</strain>
    </source>
</reference>
<feature type="domain" description="POTRA" evidence="9">
    <location>
        <begin position="405"/>
        <end position="487"/>
    </location>
</feature>
<dbReference type="eggNOG" id="COG4775">
    <property type="taxonomic scope" value="Bacteria"/>
</dbReference>
<accession>F3Z0Z4</accession>
<feature type="domain" description="POTRA" evidence="9">
    <location>
        <begin position="164"/>
        <end position="235"/>
    </location>
</feature>
<dbReference type="Pfam" id="PF01103">
    <property type="entry name" value="Omp85"/>
    <property type="match status" value="1"/>
</dbReference>
<keyword evidence="11" id="KW-1185">Reference proteome</keyword>
<dbReference type="HAMAP" id="MF_01430">
    <property type="entry name" value="OM_assembly_BamA"/>
    <property type="match status" value="1"/>
</dbReference>
<keyword evidence="6" id="KW-0472">Membrane</keyword>
<evidence type="ECO:0000256" key="4">
    <source>
        <dbReference type="ARBA" id="ARBA00022729"/>
    </source>
</evidence>
<dbReference type="InterPro" id="IPR034746">
    <property type="entry name" value="POTRA"/>
</dbReference>
<dbReference type="AlphaFoldDB" id="F3Z0Z4"/>
<keyword evidence="7" id="KW-0998">Cell outer membrane</keyword>
<dbReference type="Gene3D" id="2.40.160.50">
    <property type="entry name" value="membrane protein fhac: a member of the omp85/tpsb transporter family"/>
    <property type="match status" value="1"/>
</dbReference>
<evidence type="ECO:0000256" key="7">
    <source>
        <dbReference type="ARBA" id="ARBA00023237"/>
    </source>
</evidence>
<evidence type="ECO:0000313" key="10">
    <source>
        <dbReference type="EMBL" id="EGJ51072.1"/>
    </source>
</evidence>
<dbReference type="GO" id="GO:0071709">
    <property type="term" value="P:membrane assembly"/>
    <property type="evidence" value="ECO:0007669"/>
    <property type="project" value="InterPro"/>
</dbReference>
<evidence type="ECO:0000256" key="8">
    <source>
        <dbReference type="NCBIfam" id="TIGR03303"/>
    </source>
</evidence>
<dbReference type="PANTHER" id="PTHR12815">
    <property type="entry name" value="SORTING AND ASSEMBLY MACHINERY SAMM50 PROTEIN FAMILY MEMBER"/>
    <property type="match status" value="1"/>
</dbReference>
<dbReference type="InterPro" id="IPR000184">
    <property type="entry name" value="Bac_surfAg_D15"/>
</dbReference>
<dbReference type="KEGG" id="daf:Desaf_2757"/>
<keyword evidence="2" id="KW-1134">Transmembrane beta strand</keyword>
<evidence type="ECO:0000256" key="1">
    <source>
        <dbReference type="ARBA" id="ARBA00004370"/>
    </source>
</evidence>
<evidence type="ECO:0000256" key="3">
    <source>
        <dbReference type="ARBA" id="ARBA00022692"/>
    </source>
</evidence>
<evidence type="ECO:0000313" key="11">
    <source>
        <dbReference type="Proteomes" id="UP000007844"/>
    </source>
</evidence>
<gene>
    <name evidence="10" type="ORF">Desaf_2757</name>
</gene>
<evidence type="ECO:0000256" key="2">
    <source>
        <dbReference type="ARBA" id="ARBA00022452"/>
    </source>
</evidence>
<organism evidence="10 11">
    <name type="scientific">Desulfocurvibacter africanus subsp. africanus str. Walvis Bay</name>
    <dbReference type="NCBI Taxonomy" id="690850"/>
    <lineage>
        <taxon>Bacteria</taxon>
        <taxon>Pseudomonadati</taxon>
        <taxon>Thermodesulfobacteriota</taxon>
        <taxon>Desulfovibrionia</taxon>
        <taxon>Desulfovibrionales</taxon>
        <taxon>Desulfovibrionaceae</taxon>
        <taxon>Desulfocurvibacter</taxon>
    </lineage>
</organism>
<dbReference type="GO" id="GO:0009279">
    <property type="term" value="C:cell outer membrane"/>
    <property type="evidence" value="ECO:0007669"/>
    <property type="project" value="UniProtKB-UniRule"/>
</dbReference>
<keyword evidence="4" id="KW-0732">Signal</keyword>
<dbReference type="InterPro" id="IPR010827">
    <property type="entry name" value="BamA/TamA_POTRA"/>
</dbReference>
<proteinExistence type="inferred from homology"/>
<comment type="subcellular location">
    <subcellularLocation>
        <location evidence="1">Membrane</location>
    </subcellularLocation>
</comment>